<keyword evidence="5 6" id="KW-0472">Membrane</keyword>
<evidence type="ECO:0000256" key="3">
    <source>
        <dbReference type="ARBA" id="ARBA00022824"/>
    </source>
</evidence>
<dbReference type="PANTHER" id="PTHR31394:SF1">
    <property type="entry name" value="TRANSMEMBRANE PROTEIN 199"/>
    <property type="match status" value="1"/>
</dbReference>
<dbReference type="OrthoDB" id="19981at2759"/>
<gene>
    <name evidence="7" type="ORF">INT46_004629</name>
</gene>
<dbReference type="EMBL" id="JAEPRC010000717">
    <property type="protein sequence ID" value="KAG2192519.1"/>
    <property type="molecule type" value="Genomic_DNA"/>
</dbReference>
<feature type="transmembrane region" description="Helical" evidence="6">
    <location>
        <begin position="162"/>
        <end position="187"/>
    </location>
</feature>
<organism evidence="7 8">
    <name type="scientific">Mucor plumbeus</name>
    <dbReference type="NCBI Taxonomy" id="97098"/>
    <lineage>
        <taxon>Eukaryota</taxon>
        <taxon>Fungi</taxon>
        <taxon>Fungi incertae sedis</taxon>
        <taxon>Mucoromycota</taxon>
        <taxon>Mucoromycotina</taxon>
        <taxon>Mucoromycetes</taxon>
        <taxon>Mucorales</taxon>
        <taxon>Mucorineae</taxon>
        <taxon>Mucoraceae</taxon>
        <taxon>Mucor</taxon>
    </lineage>
</organism>
<evidence type="ECO:0000313" key="8">
    <source>
        <dbReference type="Proteomes" id="UP000650833"/>
    </source>
</evidence>
<evidence type="ECO:0000256" key="4">
    <source>
        <dbReference type="ARBA" id="ARBA00022989"/>
    </source>
</evidence>
<dbReference type="GO" id="GO:0070072">
    <property type="term" value="P:vacuolar proton-transporting V-type ATPase complex assembly"/>
    <property type="evidence" value="ECO:0007669"/>
    <property type="project" value="InterPro"/>
</dbReference>
<proteinExistence type="predicted"/>
<dbReference type="Pfam" id="PF11712">
    <property type="entry name" value="Vma12"/>
    <property type="match status" value="1"/>
</dbReference>
<dbReference type="GO" id="GO:0005789">
    <property type="term" value="C:endoplasmic reticulum membrane"/>
    <property type="evidence" value="ECO:0007669"/>
    <property type="project" value="UniProtKB-SubCell"/>
</dbReference>
<comment type="caution">
    <text evidence="7">The sequence shown here is derived from an EMBL/GenBank/DDBJ whole genome shotgun (WGS) entry which is preliminary data.</text>
</comment>
<keyword evidence="8" id="KW-1185">Reference proteome</keyword>
<evidence type="ECO:0000256" key="6">
    <source>
        <dbReference type="SAM" id="Phobius"/>
    </source>
</evidence>
<protein>
    <submittedName>
        <fullName evidence="7">Uncharacterized protein</fullName>
    </submittedName>
</protein>
<keyword evidence="2 6" id="KW-0812">Transmembrane</keyword>
<dbReference type="PANTHER" id="PTHR31394">
    <property type="entry name" value="TRANSMEMBRANE PROTEIN 199"/>
    <property type="match status" value="1"/>
</dbReference>
<dbReference type="AlphaFoldDB" id="A0A8H7UVR2"/>
<reference evidence="7" key="1">
    <citation type="submission" date="2020-12" db="EMBL/GenBank/DDBJ databases">
        <title>Metabolic potential, ecology and presence of endohyphal bacteria is reflected in genomic diversity of Mucoromycotina.</title>
        <authorList>
            <person name="Muszewska A."/>
            <person name="Okrasinska A."/>
            <person name="Steczkiewicz K."/>
            <person name="Drgas O."/>
            <person name="Orlowska M."/>
            <person name="Perlinska-Lenart U."/>
            <person name="Aleksandrzak-Piekarczyk T."/>
            <person name="Szatraj K."/>
            <person name="Zielenkiewicz U."/>
            <person name="Pilsyk S."/>
            <person name="Malc E."/>
            <person name="Mieczkowski P."/>
            <person name="Kruszewska J.S."/>
            <person name="Biernat P."/>
            <person name="Pawlowska J."/>
        </authorList>
    </citation>
    <scope>NUCLEOTIDE SEQUENCE</scope>
    <source>
        <strain evidence="7">CBS 226.32</strain>
    </source>
</reference>
<dbReference type="Proteomes" id="UP000650833">
    <property type="component" value="Unassembled WGS sequence"/>
</dbReference>
<feature type="transmembrane region" description="Helical" evidence="6">
    <location>
        <begin position="131"/>
        <end position="150"/>
    </location>
</feature>
<comment type="subcellular location">
    <subcellularLocation>
        <location evidence="1">Endoplasmic reticulum membrane</location>
        <topology evidence="1">Multi-pass membrane protein</topology>
    </subcellularLocation>
</comment>
<dbReference type="InterPro" id="IPR021013">
    <property type="entry name" value="ATPase_Vma12"/>
</dbReference>
<evidence type="ECO:0000256" key="1">
    <source>
        <dbReference type="ARBA" id="ARBA00004477"/>
    </source>
</evidence>
<keyword evidence="3" id="KW-0256">Endoplasmic reticulum</keyword>
<evidence type="ECO:0000313" key="7">
    <source>
        <dbReference type="EMBL" id="KAG2192519.1"/>
    </source>
</evidence>
<accession>A0A8H7UVR2</accession>
<evidence type="ECO:0000256" key="2">
    <source>
        <dbReference type="ARBA" id="ARBA00022692"/>
    </source>
</evidence>
<name>A0A8H7UVR2_9FUNG</name>
<evidence type="ECO:0000256" key="5">
    <source>
        <dbReference type="ARBA" id="ARBA00023136"/>
    </source>
</evidence>
<sequence length="204" mass="23266">MDLRLTKAIQDSIKEALVKFEFSEKHREEAEKISKLDFLTKKTYPVSTDLVEYVAKHLGIHFHELILGSGLYFAPKEVVPQDPKFLAYLDKLRAEQQERDYNKMVSNVITSEDQKFNLGIKPDELKEVKSHIATIFNILFSMVAVYVAVYKVSQSIFSDFGLQVLTALAGSFFIGIVEVILYAKYAYVATSEKKKTKNQKIATL</sequence>
<keyword evidence="4 6" id="KW-1133">Transmembrane helix</keyword>